<accession>A0A2R6RHW4</accession>
<dbReference type="Proteomes" id="UP000186601">
    <property type="component" value="Unassembled WGS sequence"/>
</dbReference>
<organism evidence="1 2">
    <name type="scientific">Hermanssonia centrifuga</name>
    <dbReference type="NCBI Taxonomy" id="98765"/>
    <lineage>
        <taxon>Eukaryota</taxon>
        <taxon>Fungi</taxon>
        <taxon>Dikarya</taxon>
        <taxon>Basidiomycota</taxon>
        <taxon>Agaricomycotina</taxon>
        <taxon>Agaricomycetes</taxon>
        <taxon>Polyporales</taxon>
        <taxon>Meruliaceae</taxon>
        <taxon>Hermanssonia</taxon>
    </lineage>
</organism>
<reference evidence="1 2" key="1">
    <citation type="submission" date="2018-02" db="EMBL/GenBank/DDBJ databases">
        <title>Genome sequence of the basidiomycete white-rot fungus Phlebia centrifuga.</title>
        <authorList>
            <person name="Granchi Z."/>
            <person name="Peng M."/>
            <person name="de Vries R.P."/>
            <person name="Hilden K."/>
            <person name="Makela M.R."/>
            <person name="Grigoriev I."/>
            <person name="Riley R."/>
        </authorList>
    </citation>
    <scope>NUCLEOTIDE SEQUENCE [LARGE SCALE GENOMIC DNA]</scope>
    <source>
        <strain evidence="1 2">FBCC195</strain>
    </source>
</reference>
<keyword evidence="2" id="KW-1185">Reference proteome</keyword>
<sequence length="63" mass="7495">MTLASLGSCTWTDDIVWFMLVNARVCWIQVVREKRRMIVLKSSRSYTYRVGESEGIEHDERRE</sequence>
<evidence type="ECO:0000313" key="1">
    <source>
        <dbReference type="EMBL" id="PSS29588.1"/>
    </source>
</evidence>
<proteinExistence type="predicted"/>
<evidence type="ECO:0000313" key="2">
    <source>
        <dbReference type="Proteomes" id="UP000186601"/>
    </source>
</evidence>
<protein>
    <submittedName>
        <fullName evidence="1">Uncharacterized protein</fullName>
    </submittedName>
</protein>
<comment type="caution">
    <text evidence="1">The sequence shown here is derived from an EMBL/GenBank/DDBJ whole genome shotgun (WGS) entry which is preliminary data.</text>
</comment>
<name>A0A2R6RHW4_9APHY</name>
<gene>
    <name evidence="1" type="ORF">PHLCEN_2v2736</name>
</gene>
<dbReference type="AlphaFoldDB" id="A0A2R6RHW4"/>
<dbReference type="EMBL" id="MLYV02000256">
    <property type="protein sequence ID" value="PSS29588.1"/>
    <property type="molecule type" value="Genomic_DNA"/>
</dbReference>